<accession>A0A8H6S8X5</accession>
<dbReference type="PANTHER" id="PTHR40130">
    <property type="entry name" value="EXPRESSED PROTEIN"/>
    <property type="match status" value="1"/>
</dbReference>
<evidence type="ECO:0000313" key="4">
    <source>
        <dbReference type="Proteomes" id="UP000636479"/>
    </source>
</evidence>
<organism evidence="3 4">
    <name type="scientific">Mycena indigotica</name>
    <dbReference type="NCBI Taxonomy" id="2126181"/>
    <lineage>
        <taxon>Eukaryota</taxon>
        <taxon>Fungi</taxon>
        <taxon>Dikarya</taxon>
        <taxon>Basidiomycota</taxon>
        <taxon>Agaricomycotina</taxon>
        <taxon>Agaricomycetes</taxon>
        <taxon>Agaricomycetidae</taxon>
        <taxon>Agaricales</taxon>
        <taxon>Marasmiineae</taxon>
        <taxon>Mycenaceae</taxon>
        <taxon>Mycena</taxon>
    </lineage>
</organism>
<reference evidence="3" key="1">
    <citation type="submission" date="2020-05" db="EMBL/GenBank/DDBJ databases">
        <title>Mycena genomes resolve the evolution of fungal bioluminescence.</title>
        <authorList>
            <person name="Tsai I.J."/>
        </authorList>
    </citation>
    <scope>NUCLEOTIDE SEQUENCE</scope>
    <source>
        <strain evidence="3">171206Taipei</strain>
    </source>
</reference>
<dbReference type="GeneID" id="59349601"/>
<comment type="caution">
    <text evidence="3">The sequence shown here is derived from an EMBL/GenBank/DDBJ whole genome shotgun (WGS) entry which is preliminary data.</text>
</comment>
<dbReference type="Proteomes" id="UP000636479">
    <property type="component" value="Unassembled WGS sequence"/>
</dbReference>
<dbReference type="OrthoDB" id="3197614at2759"/>
<evidence type="ECO:0000256" key="2">
    <source>
        <dbReference type="SAM" id="MobiDB-lite"/>
    </source>
</evidence>
<keyword evidence="1" id="KW-0175">Coiled coil</keyword>
<protein>
    <recommendedName>
        <fullName evidence="5">MIT domain-containing protein</fullName>
    </recommendedName>
</protein>
<evidence type="ECO:0000256" key="1">
    <source>
        <dbReference type="SAM" id="Coils"/>
    </source>
</evidence>
<dbReference type="Gene3D" id="1.20.58.80">
    <property type="entry name" value="Phosphotransferase system, lactose/cellobiose-type IIA subunit"/>
    <property type="match status" value="1"/>
</dbReference>
<sequence>MLNDAHEHGAAAEDYLSRGLLIPAAEEHLRAAEAYHKALDRSNDESARRTLRMLENEHKKASKDLNRKIDQLRAEGKDPSLPQKTVVAQTSQPPPPTQRPMSDSQGTVDESFMLLGGQRSDPGDAFNQFWNIMQGMLDNLSQPVAFATAPLGFPEIHPTEPLIRHDGNASSDTDFEEPMVARFARRLGMSSDGRKTSSMPNEKVPPIADDDDFEEGDHLTESFFLIPSDTDPASPSLKQDNVTLKLEIESLKKRLETAERSLQLRKEQDAQLRDSIFLATKEAQRAMGQSILLPSSSLMREMPGFKTGREAQYARRVKELEDELRALRTENDKQRSMIVRYQEKWEKLKESAKRRKAATTSLARTKIPEEPEPEPDGKN</sequence>
<dbReference type="AlphaFoldDB" id="A0A8H6S8X5"/>
<feature type="coiled-coil region" evidence="1">
    <location>
        <begin position="241"/>
        <end position="268"/>
    </location>
</feature>
<evidence type="ECO:0008006" key="5">
    <source>
        <dbReference type="Google" id="ProtNLM"/>
    </source>
</evidence>
<dbReference type="EMBL" id="JACAZF010000009">
    <property type="protein sequence ID" value="KAF7295116.1"/>
    <property type="molecule type" value="Genomic_DNA"/>
</dbReference>
<name>A0A8H6S8X5_9AGAR</name>
<gene>
    <name evidence="3" type="ORF">MIND_01050000</name>
</gene>
<evidence type="ECO:0000313" key="3">
    <source>
        <dbReference type="EMBL" id="KAF7295116.1"/>
    </source>
</evidence>
<feature type="region of interest" description="Disordered" evidence="2">
    <location>
        <begin position="74"/>
        <end position="106"/>
    </location>
</feature>
<feature type="region of interest" description="Disordered" evidence="2">
    <location>
        <begin position="190"/>
        <end position="210"/>
    </location>
</feature>
<keyword evidence="4" id="KW-1185">Reference proteome</keyword>
<feature type="region of interest" description="Disordered" evidence="2">
    <location>
        <begin position="349"/>
        <end position="379"/>
    </location>
</feature>
<dbReference type="RefSeq" id="XP_037216479.1">
    <property type="nucleotide sequence ID" value="XM_037367085.1"/>
</dbReference>
<proteinExistence type="predicted"/>
<dbReference type="PANTHER" id="PTHR40130:SF1">
    <property type="entry name" value="SPINDLE POLE BODY-ASSOCIATED PROTEIN CUT12 DOMAIN-CONTAINING PROTEIN"/>
    <property type="match status" value="1"/>
</dbReference>
<feature type="coiled-coil region" evidence="1">
    <location>
        <begin position="310"/>
        <end position="344"/>
    </location>
</feature>
<feature type="compositionally biased region" description="Acidic residues" evidence="2">
    <location>
        <begin position="370"/>
        <end position="379"/>
    </location>
</feature>